<dbReference type="GO" id="GO:0005524">
    <property type="term" value="F:ATP binding"/>
    <property type="evidence" value="ECO:0007669"/>
    <property type="project" value="UniProtKB-KW"/>
</dbReference>
<evidence type="ECO:0000313" key="14">
    <source>
        <dbReference type="EMBL" id="KAG6491213.1"/>
    </source>
</evidence>
<organism evidence="14 15">
    <name type="scientific">Zingiber officinale</name>
    <name type="common">Ginger</name>
    <name type="synonym">Amomum zingiber</name>
    <dbReference type="NCBI Taxonomy" id="94328"/>
    <lineage>
        <taxon>Eukaryota</taxon>
        <taxon>Viridiplantae</taxon>
        <taxon>Streptophyta</taxon>
        <taxon>Embryophyta</taxon>
        <taxon>Tracheophyta</taxon>
        <taxon>Spermatophyta</taxon>
        <taxon>Magnoliopsida</taxon>
        <taxon>Liliopsida</taxon>
        <taxon>Zingiberales</taxon>
        <taxon>Zingiberaceae</taxon>
        <taxon>Zingiber</taxon>
    </lineage>
</organism>
<dbReference type="InterPro" id="IPR000719">
    <property type="entry name" value="Prot_kinase_dom"/>
</dbReference>
<keyword evidence="3 11" id="KW-0812">Transmembrane</keyword>
<evidence type="ECO:0000256" key="3">
    <source>
        <dbReference type="ARBA" id="ARBA00022692"/>
    </source>
</evidence>
<keyword evidence="15" id="KW-1185">Reference proteome</keyword>
<dbReference type="PANTHER" id="PTHR45927:SF6">
    <property type="entry name" value="PROTEIN LYK5"/>
    <property type="match status" value="1"/>
</dbReference>
<evidence type="ECO:0000256" key="9">
    <source>
        <dbReference type="ARBA" id="ARBA00023157"/>
    </source>
</evidence>
<evidence type="ECO:0000256" key="2">
    <source>
        <dbReference type="ARBA" id="ARBA00022475"/>
    </source>
</evidence>
<dbReference type="InterPro" id="IPR052611">
    <property type="entry name" value="Plant_RLK_LysM"/>
</dbReference>
<dbReference type="Pfam" id="PF00069">
    <property type="entry name" value="Pkinase"/>
    <property type="match status" value="1"/>
</dbReference>
<dbReference type="InterPro" id="IPR056561">
    <property type="entry name" value="NFP_LYK_LysM1"/>
</dbReference>
<dbReference type="PANTHER" id="PTHR45927">
    <property type="entry name" value="LYSM-DOMAIN RECEPTOR-LIKE KINASE-RELATED"/>
    <property type="match status" value="1"/>
</dbReference>
<dbReference type="GO" id="GO:0004672">
    <property type="term" value="F:protein kinase activity"/>
    <property type="evidence" value="ECO:0007669"/>
    <property type="project" value="InterPro"/>
</dbReference>
<evidence type="ECO:0000256" key="7">
    <source>
        <dbReference type="ARBA" id="ARBA00022989"/>
    </source>
</evidence>
<reference evidence="14 15" key="1">
    <citation type="submission" date="2020-08" db="EMBL/GenBank/DDBJ databases">
        <title>Plant Genome Project.</title>
        <authorList>
            <person name="Zhang R.-G."/>
        </authorList>
    </citation>
    <scope>NUCLEOTIDE SEQUENCE [LARGE SCALE GENOMIC DNA]</scope>
    <source>
        <tissue evidence="14">Rhizome</tissue>
    </source>
</reference>
<evidence type="ECO:0000256" key="11">
    <source>
        <dbReference type="SAM" id="Phobius"/>
    </source>
</evidence>
<proteinExistence type="predicted"/>
<keyword evidence="9" id="KW-1015">Disulfide bond</keyword>
<evidence type="ECO:0000313" key="15">
    <source>
        <dbReference type="Proteomes" id="UP000734854"/>
    </source>
</evidence>
<dbReference type="AlphaFoldDB" id="A0A8J5FPD3"/>
<dbReference type="Pfam" id="PF23446">
    <property type="entry name" value="LysM1_NFP_LYK"/>
    <property type="match status" value="1"/>
</dbReference>
<evidence type="ECO:0000256" key="10">
    <source>
        <dbReference type="SAM" id="MobiDB-lite"/>
    </source>
</evidence>
<evidence type="ECO:0000256" key="8">
    <source>
        <dbReference type="ARBA" id="ARBA00023136"/>
    </source>
</evidence>
<feature type="compositionally biased region" description="Low complexity" evidence="10">
    <location>
        <begin position="248"/>
        <end position="261"/>
    </location>
</feature>
<keyword evidence="5" id="KW-0547">Nucleotide-binding</keyword>
<feature type="region of interest" description="Disordered" evidence="10">
    <location>
        <begin position="298"/>
        <end position="326"/>
    </location>
</feature>
<evidence type="ECO:0000256" key="4">
    <source>
        <dbReference type="ARBA" id="ARBA00022729"/>
    </source>
</evidence>
<keyword evidence="2" id="KW-1003">Cell membrane</keyword>
<keyword evidence="8 11" id="KW-0472">Membrane</keyword>
<dbReference type="Pfam" id="PF23472">
    <property type="entry name" value="LysM2_CERK1_LYK3_4_5"/>
    <property type="match status" value="1"/>
</dbReference>
<evidence type="ECO:0000256" key="12">
    <source>
        <dbReference type="SAM" id="SignalP"/>
    </source>
</evidence>
<gene>
    <name evidence="14" type="ORF">ZIOFF_052549</name>
</gene>
<comment type="caution">
    <text evidence="14">The sequence shown here is derived from an EMBL/GenBank/DDBJ whole genome shotgun (WGS) entry which is preliminary data.</text>
</comment>
<evidence type="ECO:0000256" key="5">
    <source>
        <dbReference type="ARBA" id="ARBA00022741"/>
    </source>
</evidence>
<keyword evidence="4 12" id="KW-0732">Signal</keyword>
<keyword evidence="7 11" id="KW-1133">Transmembrane helix</keyword>
<dbReference type="Pfam" id="PF23473">
    <property type="entry name" value="LysM3_LYK4_5"/>
    <property type="match status" value="1"/>
</dbReference>
<evidence type="ECO:0000256" key="1">
    <source>
        <dbReference type="ARBA" id="ARBA00004162"/>
    </source>
</evidence>
<accession>A0A8J5FPD3</accession>
<dbReference type="Proteomes" id="UP000734854">
    <property type="component" value="Unassembled WGS sequence"/>
</dbReference>
<protein>
    <recommendedName>
        <fullName evidence="13">Protein kinase domain-containing protein</fullName>
    </recommendedName>
</protein>
<feature type="chain" id="PRO_5035159710" description="Protein kinase domain-containing protein" evidence="12">
    <location>
        <begin position="21"/>
        <end position="651"/>
    </location>
</feature>
<sequence>MAILFLILLLFCSSSWCCHAQQLYINNKQNACSDNSSSTLGYVCNGPQSCSSFLTFRSTPVYRDPVLIAFLLNASASNISSINGVNDVSTFPDDQIVLVPLPCSCSGGFYQHNASYSVVRQDTYLIIANNTYQGLTTCQALDAQNPNNARNLSVDLRLNVPVRCACPSPAQARSGIRYLLNYLVTWGDDIPTIATRFRADEQAVRDANSLSADAVIYPFTTLLVPLTSEPTRDEIVTPPPPPQPADSPPAGSTPGSGSSSSNKGVFIGVGSGVGLLALFCAGGLIWFLCRRRRRRRGPVTVPDLPTKKTPQSSAEYSELSEKGHQPTNPSLISVEIIRGALESLRAYDFRELEDATGGFDGEHRIMGSVYRGVINGDAAAIKRLKGDVSKEINILKQINHSNVIRLSGYCLHGGDTYLVYEFAENGSLADWLLKNGLGWKQRVQISVDVAQGLNYLHDYANPPYVHQNLKSSNVLLDGELRAKVGGFGLARPVEDGETPQLTRHVVGTQGYMAPEYLEHGLITPKLDVFAFGVVMLQLLSGREATFPKEEDDGDGGKKGGEAMLWAAIGAVMTGEDARGKLVAFMDPWLRRDYPLDLAYEMAKLANRCVAKEPAARPNMAEVLVALTAIYNSTLDWDCSDAANSSSMIHAR</sequence>
<dbReference type="EMBL" id="JACMSC010000014">
    <property type="protein sequence ID" value="KAG6491213.1"/>
    <property type="molecule type" value="Genomic_DNA"/>
</dbReference>
<dbReference type="PROSITE" id="PS50011">
    <property type="entry name" value="PROTEIN_KINASE_DOM"/>
    <property type="match status" value="1"/>
</dbReference>
<dbReference type="FunFam" id="1.10.510.10:FF:000468">
    <property type="entry name" value="PTI1-like tyrosine-protein kinase 3"/>
    <property type="match status" value="1"/>
</dbReference>
<feature type="region of interest" description="Disordered" evidence="10">
    <location>
        <begin position="231"/>
        <end position="261"/>
    </location>
</feature>
<feature type="domain" description="Protein kinase" evidence="13">
    <location>
        <begin position="349"/>
        <end position="634"/>
    </location>
</feature>
<dbReference type="InterPro" id="IPR056563">
    <property type="entry name" value="LysM3_LYK4_5"/>
</dbReference>
<comment type="subcellular location">
    <subcellularLocation>
        <location evidence="1">Cell membrane</location>
        <topology evidence="1">Single-pass membrane protein</topology>
    </subcellularLocation>
</comment>
<feature type="transmembrane region" description="Helical" evidence="11">
    <location>
        <begin position="265"/>
        <end position="288"/>
    </location>
</feature>
<keyword evidence="6" id="KW-0067">ATP-binding</keyword>
<dbReference type="GO" id="GO:0005886">
    <property type="term" value="C:plasma membrane"/>
    <property type="evidence" value="ECO:0007669"/>
    <property type="project" value="UniProtKB-SubCell"/>
</dbReference>
<dbReference type="InterPro" id="IPR056562">
    <property type="entry name" value="LysM2_CERK1_LYK3_4_5"/>
</dbReference>
<feature type="compositionally biased region" description="Pro residues" evidence="10">
    <location>
        <begin position="237"/>
        <end position="247"/>
    </location>
</feature>
<dbReference type="CDD" id="cd00118">
    <property type="entry name" value="LysM"/>
    <property type="match status" value="1"/>
</dbReference>
<dbReference type="InterPro" id="IPR018392">
    <property type="entry name" value="LysM"/>
</dbReference>
<dbReference type="OrthoDB" id="4062651at2759"/>
<name>A0A8J5FPD3_ZINOF</name>
<evidence type="ECO:0000256" key="6">
    <source>
        <dbReference type="ARBA" id="ARBA00022840"/>
    </source>
</evidence>
<feature type="signal peptide" evidence="12">
    <location>
        <begin position="1"/>
        <end position="20"/>
    </location>
</feature>
<evidence type="ECO:0000259" key="13">
    <source>
        <dbReference type="PROSITE" id="PS50011"/>
    </source>
</evidence>